<dbReference type="EMBL" id="JANPWZ010000809">
    <property type="protein sequence ID" value="KAJ3571874.1"/>
    <property type="molecule type" value="Genomic_DNA"/>
</dbReference>
<gene>
    <name evidence="2" type="ORF">NPX13_g5232</name>
</gene>
<evidence type="ECO:0000313" key="2">
    <source>
        <dbReference type="EMBL" id="KAJ3571874.1"/>
    </source>
</evidence>
<evidence type="ECO:0000256" key="1">
    <source>
        <dbReference type="SAM" id="MobiDB-lite"/>
    </source>
</evidence>
<accession>A0A9W8NF78</accession>
<reference evidence="2" key="1">
    <citation type="submission" date="2022-07" db="EMBL/GenBank/DDBJ databases">
        <title>Genome Sequence of Xylaria arbuscula.</title>
        <authorList>
            <person name="Buettner E."/>
        </authorList>
    </citation>
    <scope>NUCLEOTIDE SEQUENCE</scope>
    <source>
        <strain evidence="2">VT107</strain>
    </source>
</reference>
<organism evidence="2 3">
    <name type="scientific">Xylaria arbuscula</name>
    <dbReference type="NCBI Taxonomy" id="114810"/>
    <lineage>
        <taxon>Eukaryota</taxon>
        <taxon>Fungi</taxon>
        <taxon>Dikarya</taxon>
        <taxon>Ascomycota</taxon>
        <taxon>Pezizomycotina</taxon>
        <taxon>Sordariomycetes</taxon>
        <taxon>Xylariomycetidae</taxon>
        <taxon>Xylariales</taxon>
        <taxon>Xylariaceae</taxon>
        <taxon>Xylaria</taxon>
    </lineage>
</organism>
<dbReference type="Proteomes" id="UP001148614">
    <property type="component" value="Unassembled WGS sequence"/>
</dbReference>
<feature type="compositionally biased region" description="Polar residues" evidence="1">
    <location>
        <begin position="209"/>
        <end position="219"/>
    </location>
</feature>
<proteinExistence type="predicted"/>
<name>A0A9W8NF78_9PEZI</name>
<feature type="region of interest" description="Disordered" evidence="1">
    <location>
        <begin position="201"/>
        <end position="227"/>
    </location>
</feature>
<comment type="caution">
    <text evidence="2">The sequence shown here is derived from an EMBL/GenBank/DDBJ whole genome shotgun (WGS) entry which is preliminary data.</text>
</comment>
<sequence length="227" mass="24953">MLEKEGVARARAKALAAEERPKTPDFLKFAADYPAFYMPAQRLKKSIKKKQKKVKLAPGRRFAMMADVRRVKRRLRRRAIYEDEASDCEVPGTVESLTKAIAEDESEAEDCIEAPQEAGLGMLAKHVAKWVSSQCSSQLEAGKRTVSSPGSVHQIRPGSYVRSTLIECALIPSPPPSDHCTPHLHHSTAARAVAYPTPALRSGDLLKSSPETNIVNSLKPSMRPTLP</sequence>
<protein>
    <submittedName>
        <fullName evidence="2">Uncharacterized protein</fullName>
    </submittedName>
</protein>
<dbReference type="AlphaFoldDB" id="A0A9W8NF78"/>
<keyword evidence="3" id="KW-1185">Reference proteome</keyword>
<evidence type="ECO:0000313" key="3">
    <source>
        <dbReference type="Proteomes" id="UP001148614"/>
    </source>
</evidence>